<keyword evidence="2" id="KW-0472">Membrane</keyword>
<evidence type="ECO:0000313" key="3">
    <source>
        <dbReference type="EMBL" id="KAF9881708.1"/>
    </source>
</evidence>
<keyword evidence="4" id="KW-1185">Reference proteome</keyword>
<proteinExistence type="predicted"/>
<evidence type="ECO:0000313" key="4">
    <source>
        <dbReference type="Proteomes" id="UP000781932"/>
    </source>
</evidence>
<dbReference type="GeneID" id="62156648"/>
<sequence length="209" mass="23620">MWSSFRDNLTDAYGAIDAAEAARTAATSLIRFLEPVRALLEDFNQQAKYTLVYIAICKVIWDTWASSAADNGTTSQISKAEDTDATPREDNIVNDSQNHKKRRPTWKQLVEHTAFFITLYTWPTVHWESCRFMKEYCAIPVLSWLGFRPGGQIMSTPQWLLSPAIVILIPWITLTGYLDNTSRPVAKVIAVECTIGLAIIIFEKLSTML</sequence>
<keyword evidence="2" id="KW-1133">Transmembrane helix</keyword>
<feature type="transmembrane region" description="Helical" evidence="2">
    <location>
        <begin position="184"/>
        <end position="202"/>
    </location>
</feature>
<reference evidence="3" key="2">
    <citation type="submission" date="2020-11" db="EMBL/GenBank/DDBJ databases">
        <title>Whole genome sequencing of Colletotrichum sp.</title>
        <authorList>
            <person name="Li H."/>
        </authorList>
    </citation>
    <scope>NUCLEOTIDE SEQUENCE</scope>
    <source>
        <strain evidence="3">CkLH20</strain>
    </source>
</reference>
<feature type="transmembrane region" description="Helical" evidence="2">
    <location>
        <begin position="159"/>
        <end position="178"/>
    </location>
</feature>
<keyword evidence="2" id="KW-0812">Transmembrane</keyword>
<protein>
    <submittedName>
        <fullName evidence="3">Uncharacterized protein</fullName>
    </submittedName>
</protein>
<evidence type="ECO:0000256" key="1">
    <source>
        <dbReference type="SAM" id="MobiDB-lite"/>
    </source>
</evidence>
<accession>A0A9P6IDT2</accession>
<evidence type="ECO:0000256" key="2">
    <source>
        <dbReference type="SAM" id="Phobius"/>
    </source>
</evidence>
<gene>
    <name evidence="3" type="ORF">CkaCkLH20_00854</name>
</gene>
<organism evidence="3 4">
    <name type="scientific">Colletotrichum karsti</name>
    <dbReference type="NCBI Taxonomy" id="1095194"/>
    <lineage>
        <taxon>Eukaryota</taxon>
        <taxon>Fungi</taxon>
        <taxon>Dikarya</taxon>
        <taxon>Ascomycota</taxon>
        <taxon>Pezizomycotina</taxon>
        <taxon>Sordariomycetes</taxon>
        <taxon>Hypocreomycetidae</taxon>
        <taxon>Glomerellales</taxon>
        <taxon>Glomerellaceae</taxon>
        <taxon>Colletotrichum</taxon>
        <taxon>Colletotrichum boninense species complex</taxon>
    </lineage>
</organism>
<dbReference type="AlphaFoldDB" id="A0A9P6IDT2"/>
<dbReference type="RefSeq" id="XP_038751169.1">
    <property type="nucleotide sequence ID" value="XM_038883574.1"/>
</dbReference>
<dbReference type="EMBL" id="JAATWM020000002">
    <property type="protein sequence ID" value="KAF9881708.1"/>
    <property type="molecule type" value="Genomic_DNA"/>
</dbReference>
<feature type="compositionally biased region" description="Basic and acidic residues" evidence="1">
    <location>
        <begin position="79"/>
        <end position="91"/>
    </location>
</feature>
<reference evidence="3" key="1">
    <citation type="submission" date="2020-03" db="EMBL/GenBank/DDBJ databases">
        <authorList>
            <person name="He L."/>
        </authorList>
    </citation>
    <scope>NUCLEOTIDE SEQUENCE</scope>
    <source>
        <strain evidence="3">CkLH20</strain>
    </source>
</reference>
<name>A0A9P6IDT2_9PEZI</name>
<comment type="caution">
    <text evidence="3">The sequence shown here is derived from an EMBL/GenBank/DDBJ whole genome shotgun (WGS) entry which is preliminary data.</text>
</comment>
<feature type="region of interest" description="Disordered" evidence="1">
    <location>
        <begin position="70"/>
        <end position="99"/>
    </location>
</feature>
<dbReference type="Proteomes" id="UP000781932">
    <property type="component" value="Unassembled WGS sequence"/>
</dbReference>